<reference evidence="2" key="1">
    <citation type="submission" date="2025-08" db="UniProtKB">
        <authorList>
            <consortium name="RefSeq"/>
        </authorList>
    </citation>
    <scope>IDENTIFICATION</scope>
    <source>
        <tissue evidence="2">Leaves</tissue>
    </source>
</reference>
<evidence type="ECO:0000313" key="2">
    <source>
        <dbReference type="RefSeq" id="XP_071926147.1"/>
    </source>
</evidence>
<keyword evidence="1" id="KW-1185">Reference proteome</keyword>
<name>A0ABM4W2Y9_COFAR</name>
<proteinExistence type="predicted"/>
<sequence>MSKPYCSSSQSNKWSNLENFLHSVVPVVPSNVLPQSHIEDITNIWLFDDKDTIEYFKLEDLWRSFEEWKWSAYGVGTPIVLDHGKSIVQYYVPYLSAIQIYTTKTPTAVRNLRANVNASKQDIEFCGDDILANTSFEDENPCPRINRLGYLYFQYHDTSSPYWRVPLADKIMDFMPNYPRLLSLRSVDLSPASWMSIAWYPIYHIPTKWYVKDLATCFLTYHTLSSCFQDSARDYDYDHQKDPRATQISEAMEENKEKFHSQIVLPSFGLTAYKMQGDLWKNKNTSDEKKLVDLESTADSWLKQLDFYHHDFSFFKRNS</sequence>
<evidence type="ECO:0000313" key="1">
    <source>
        <dbReference type="Proteomes" id="UP001652660"/>
    </source>
</evidence>
<dbReference type="PANTHER" id="PTHR31343">
    <property type="entry name" value="T15D22.8"/>
    <property type="match status" value="1"/>
</dbReference>
<gene>
    <name evidence="2" type="primary">LOC113715958</name>
</gene>
<accession>A0ABM4W2Y9</accession>
<protein>
    <submittedName>
        <fullName evidence="2">Uncharacterized protein</fullName>
    </submittedName>
</protein>
<dbReference type="PANTHER" id="PTHR31343:SF29">
    <property type="entry name" value="DUF789 DOMAIN-CONTAINING PROTEIN"/>
    <property type="match status" value="1"/>
</dbReference>
<dbReference type="InterPro" id="IPR008507">
    <property type="entry name" value="DUF789"/>
</dbReference>
<dbReference type="RefSeq" id="XP_071926147.1">
    <property type="nucleotide sequence ID" value="XM_072070046.1"/>
</dbReference>
<dbReference type="Pfam" id="PF05623">
    <property type="entry name" value="DUF789"/>
    <property type="match status" value="1"/>
</dbReference>
<dbReference type="GeneID" id="113715958"/>
<dbReference type="Proteomes" id="UP001652660">
    <property type="component" value="Chromosome 11c"/>
</dbReference>
<organism evidence="1 2">
    <name type="scientific">Coffea arabica</name>
    <name type="common">Arabian coffee</name>
    <dbReference type="NCBI Taxonomy" id="13443"/>
    <lineage>
        <taxon>Eukaryota</taxon>
        <taxon>Viridiplantae</taxon>
        <taxon>Streptophyta</taxon>
        <taxon>Embryophyta</taxon>
        <taxon>Tracheophyta</taxon>
        <taxon>Spermatophyta</taxon>
        <taxon>Magnoliopsida</taxon>
        <taxon>eudicotyledons</taxon>
        <taxon>Gunneridae</taxon>
        <taxon>Pentapetalae</taxon>
        <taxon>asterids</taxon>
        <taxon>lamiids</taxon>
        <taxon>Gentianales</taxon>
        <taxon>Rubiaceae</taxon>
        <taxon>Ixoroideae</taxon>
        <taxon>Gardenieae complex</taxon>
        <taxon>Bertiereae - Coffeeae clade</taxon>
        <taxon>Coffeeae</taxon>
        <taxon>Coffea</taxon>
    </lineage>
</organism>